<evidence type="ECO:0000313" key="4">
    <source>
        <dbReference type="Proteomes" id="UP000291422"/>
    </source>
</evidence>
<evidence type="ECO:0000313" key="3">
    <source>
        <dbReference type="EMBL" id="RYN77415.1"/>
    </source>
</evidence>
<dbReference type="Proteomes" id="UP000291422">
    <property type="component" value="Unassembled WGS sequence"/>
</dbReference>
<dbReference type="VEuPathDB" id="FungiDB:CC77DRAFT_376691"/>
<organism evidence="3 4">
    <name type="scientific">Alternaria alternata</name>
    <name type="common">Alternaria rot fungus</name>
    <name type="synonym">Torula alternata</name>
    <dbReference type="NCBI Taxonomy" id="5599"/>
    <lineage>
        <taxon>Eukaryota</taxon>
        <taxon>Fungi</taxon>
        <taxon>Dikarya</taxon>
        <taxon>Ascomycota</taxon>
        <taxon>Pezizomycotina</taxon>
        <taxon>Dothideomycetes</taxon>
        <taxon>Pleosporomycetidae</taxon>
        <taxon>Pleosporales</taxon>
        <taxon>Pleosporineae</taxon>
        <taxon>Pleosporaceae</taxon>
        <taxon>Alternaria</taxon>
        <taxon>Alternaria sect. Alternaria</taxon>
        <taxon>Alternaria alternata complex</taxon>
    </lineage>
</organism>
<comment type="caution">
    <text evidence="3">The sequence shown here is derived from an EMBL/GenBank/DDBJ whole genome shotgun (WGS) entry which is preliminary data.</text>
</comment>
<evidence type="ECO:0000256" key="1">
    <source>
        <dbReference type="SAM" id="MobiDB-lite"/>
    </source>
</evidence>
<proteinExistence type="predicted"/>
<accession>A0A4Q4NIS5</accession>
<reference evidence="4" key="1">
    <citation type="journal article" date="2019" name="bioRxiv">
        <title>Genomics, evolutionary history and diagnostics of the Alternaria alternata species group including apple and Asian pear pathotypes.</title>
        <authorList>
            <person name="Armitage A.D."/>
            <person name="Cockerton H.M."/>
            <person name="Sreenivasaprasad S."/>
            <person name="Woodhall J.W."/>
            <person name="Lane C.R."/>
            <person name="Harrison R.J."/>
            <person name="Clarkson J.P."/>
        </authorList>
    </citation>
    <scope>NUCLEOTIDE SEQUENCE [LARGE SCALE GENOMIC DNA]</scope>
    <source>
        <strain evidence="4">FERA 1177</strain>
    </source>
</reference>
<feature type="compositionally biased region" description="Polar residues" evidence="1">
    <location>
        <begin position="196"/>
        <end position="211"/>
    </location>
</feature>
<dbReference type="EMBL" id="PDXD01000009">
    <property type="protein sequence ID" value="RYN77415.1"/>
    <property type="molecule type" value="Genomic_DNA"/>
</dbReference>
<gene>
    <name evidence="3" type="ORF">AA0117_g5072</name>
</gene>
<protein>
    <submittedName>
        <fullName evidence="3">Uncharacterized protein</fullName>
    </submittedName>
</protein>
<feature type="signal peptide" evidence="2">
    <location>
        <begin position="1"/>
        <end position="20"/>
    </location>
</feature>
<feature type="region of interest" description="Disordered" evidence="1">
    <location>
        <begin position="196"/>
        <end position="235"/>
    </location>
</feature>
<name>A0A4Q4NIS5_ALTAL</name>
<sequence length="375" mass="39798">MCSYYMYLCMIALLAYSTIATPNDEGAPDPIVIGQRSPTGILTMTVFVTVTYTSYVTEALSGTTSLSLPSFTYDPLPSSFASDGLPTLGSTTTTGTFATSTSTTGLMDTSTTCSHTMPHIVPGNSSLLLPWVPKLPWITPSGGLKTVSSLLVTSFSATESLTSSVSNPVPPAPVVPKPGSSEFNWPIHTNIISRSSPISTLPSTGADTTASIPLPESNSTTTATASSSSTSGMSVHPRCKAKSVLSLNTEPSIKARDAATGVSNISTIQSSALNWKTRYMNTSSFTGVKIATPSEESKASKRRVNHWFRFFAAAEHSVGRIVNECLACDRDGEVTCLPARRYIWCTDGCAITEKLGCDMVCEDGVIRKEGEYCVR</sequence>
<evidence type="ECO:0000256" key="2">
    <source>
        <dbReference type="SAM" id="SignalP"/>
    </source>
</evidence>
<feature type="chain" id="PRO_5020692537" evidence="2">
    <location>
        <begin position="21"/>
        <end position="375"/>
    </location>
</feature>
<dbReference type="AlphaFoldDB" id="A0A4Q4NIS5"/>
<feature type="compositionally biased region" description="Low complexity" evidence="1">
    <location>
        <begin position="219"/>
        <end position="231"/>
    </location>
</feature>
<keyword evidence="2" id="KW-0732">Signal</keyword>